<gene>
    <name evidence="3" type="ORF">AJ80_06205</name>
</gene>
<feature type="region of interest" description="Disordered" evidence="1">
    <location>
        <begin position="59"/>
        <end position="87"/>
    </location>
</feature>
<dbReference type="OrthoDB" id="1894652at2759"/>
<name>A0A2B7XXE9_POLH7</name>
<keyword evidence="2" id="KW-0732">Signal</keyword>
<dbReference type="EMBL" id="PDNA01000101">
    <property type="protein sequence ID" value="PGH13700.1"/>
    <property type="molecule type" value="Genomic_DNA"/>
</dbReference>
<sequence length="215" mass="22620">MYFPSLLSCLFASYVATATASSSSSSPLSTELLYWPLSSPNPLRLVEITYDPRTLESTVLSYTPPKSSSSSSSSSDDNPTNPSDANSLARLGLYTSASSDDASHWVGSLTSLSSFEGDVLPVVTVYLGPDNQVYHAAVSDVKATPAASSSSSAPKLQVNFVRQAPGPNPHLNTPIVLSPDGTGPEEVVEKSLIQKYWWVIGLVMVLAMTGGGDGK</sequence>
<evidence type="ECO:0000313" key="3">
    <source>
        <dbReference type="EMBL" id="PGH13700.1"/>
    </source>
</evidence>
<dbReference type="PANTHER" id="PTHR39219:SF1">
    <property type="entry name" value="ER MEMBRANE PROTEIN COMPLEX SUBUNIT 10"/>
    <property type="match status" value="1"/>
</dbReference>
<evidence type="ECO:0000313" key="4">
    <source>
        <dbReference type="Proteomes" id="UP000224634"/>
    </source>
</evidence>
<organism evidence="3 4">
    <name type="scientific">Polytolypa hystricis (strain UAMH7299)</name>
    <dbReference type="NCBI Taxonomy" id="1447883"/>
    <lineage>
        <taxon>Eukaryota</taxon>
        <taxon>Fungi</taxon>
        <taxon>Dikarya</taxon>
        <taxon>Ascomycota</taxon>
        <taxon>Pezizomycotina</taxon>
        <taxon>Eurotiomycetes</taxon>
        <taxon>Eurotiomycetidae</taxon>
        <taxon>Onygenales</taxon>
        <taxon>Onygenales incertae sedis</taxon>
        <taxon>Polytolypa</taxon>
    </lineage>
</organism>
<proteinExistence type="predicted"/>
<comment type="caution">
    <text evidence="3">The sequence shown here is derived from an EMBL/GenBank/DDBJ whole genome shotgun (WGS) entry which is preliminary data.</text>
</comment>
<evidence type="ECO:0008006" key="5">
    <source>
        <dbReference type="Google" id="ProtNLM"/>
    </source>
</evidence>
<dbReference type="AlphaFoldDB" id="A0A2B7XXE9"/>
<evidence type="ECO:0000256" key="1">
    <source>
        <dbReference type="SAM" id="MobiDB-lite"/>
    </source>
</evidence>
<accession>A0A2B7XXE9</accession>
<evidence type="ECO:0000256" key="2">
    <source>
        <dbReference type="SAM" id="SignalP"/>
    </source>
</evidence>
<keyword evidence="4" id="KW-1185">Reference proteome</keyword>
<reference evidence="3 4" key="1">
    <citation type="submission" date="2017-10" db="EMBL/GenBank/DDBJ databases">
        <title>Comparative genomics in systemic dimorphic fungi from Ajellomycetaceae.</title>
        <authorList>
            <person name="Munoz J.F."/>
            <person name="Mcewen J.G."/>
            <person name="Clay O.K."/>
            <person name="Cuomo C.A."/>
        </authorList>
    </citation>
    <scope>NUCLEOTIDE SEQUENCE [LARGE SCALE GENOMIC DNA]</scope>
    <source>
        <strain evidence="3 4">UAMH7299</strain>
    </source>
</reference>
<dbReference type="PANTHER" id="PTHR39219">
    <property type="entry name" value="ER MEMBRANE PROTEIN COMPLEX SUBUNIT 10"/>
    <property type="match status" value="1"/>
</dbReference>
<feature type="chain" id="PRO_5012496438" description="ER membrane protein complex subunit 10" evidence="2">
    <location>
        <begin position="21"/>
        <end position="215"/>
    </location>
</feature>
<protein>
    <recommendedName>
        <fullName evidence="5">ER membrane protein complex subunit 10</fullName>
    </recommendedName>
</protein>
<feature type="compositionally biased region" description="Low complexity" evidence="1">
    <location>
        <begin position="64"/>
        <end position="87"/>
    </location>
</feature>
<feature type="signal peptide" evidence="2">
    <location>
        <begin position="1"/>
        <end position="20"/>
    </location>
</feature>
<dbReference type="Proteomes" id="UP000224634">
    <property type="component" value="Unassembled WGS sequence"/>
</dbReference>